<feature type="domain" description="HTH araC/xylS-type" evidence="4">
    <location>
        <begin position="154"/>
        <end position="251"/>
    </location>
</feature>
<dbReference type="PANTHER" id="PTHR11019:SF159">
    <property type="entry name" value="TRANSCRIPTIONAL REGULATOR-RELATED"/>
    <property type="match status" value="1"/>
</dbReference>
<evidence type="ECO:0000313" key="5">
    <source>
        <dbReference type="EMBL" id="KZN44564.1"/>
    </source>
</evidence>
<dbReference type="Proteomes" id="UP000076503">
    <property type="component" value="Unassembled WGS sequence"/>
</dbReference>
<dbReference type="RefSeq" id="WP_063364397.1">
    <property type="nucleotide sequence ID" value="NZ_AUXZ01000141.1"/>
</dbReference>
<comment type="caution">
    <text evidence="5">The sequence shown here is derived from an EMBL/GenBank/DDBJ whole genome shotgun (WGS) entry which is preliminary data.</text>
</comment>
<organism evidence="5 6">
    <name type="scientific">Pseudoalteromonas luteoviolacea H33</name>
    <dbReference type="NCBI Taxonomy" id="1365251"/>
    <lineage>
        <taxon>Bacteria</taxon>
        <taxon>Pseudomonadati</taxon>
        <taxon>Pseudomonadota</taxon>
        <taxon>Gammaproteobacteria</taxon>
        <taxon>Alteromonadales</taxon>
        <taxon>Pseudoalteromonadaceae</taxon>
        <taxon>Pseudoalteromonas</taxon>
    </lineage>
</organism>
<protein>
    <recommendedName>
        <fullName evidence="4">HTH araC/xylS-type domain-containing protein</fullName>
    </recommendedName>
</protein>
<reference evidence="5 6" key="1">
    <citation type="submission" date="2013-07" db="EMBL/GenBank/DDBJ databases">
        <title>Comparative Genomic and Metabolomic Analysis of Twelve Strains of Pseudoalteromonas luteoviolacea.</title>
        <authorList>
            <person name="Vynne N.G."/>
            <person name="Mansson M."/>
            <person name="Gram L."/>
        </authorList>
    </citation>
    <scope>NUCLEOTIDE SEQUENCE [LARGE SCALE GENOMIC DNA]</scope>
    <source>
        <strain evidence="5 6">H33</strain>
    </source>
</reference>
<dbReference type="EMBL" id="AUXZ01000141">
    <property type="protein sequence ID" value="KZN44564.1"/>
    <property type="molecule type" value="Genomic_DNA"/>
</dbReference>
<dbReference type="InterPro" id="IPR018060">
    <property type="entry name" value="HTH_AraC"/>
</dbReference>
<evidence type="ECO:0000256" key="3">
    <source>
        <dbReference type="ARBA" id="ARBA00023163"/>
    </source>
</evidence>
<sequence length="256" mass="28622">MYFQTEQLPAPIMAFAYSYAHGINEPQHAHTSVQLLHTLTGVLRVTTPQGRWIIPPDRALWIPANVPHSIKAHGQVEVRTLFLDPFARADLPSDCGIFQVPELLKALINSAVDIPTPCPRGGKEERILELVLDELRDLSLHDFNVPLPEDKALLKLCEKITARLEHPWSLTDAAYMLSVSDRTVSRRFHQATGLSFGEWLRRKRLMRSMELLAQGNNVIDTALAVGYDSPGAFSAMFKRRVGLAPVDFIAQPQTVA</sequence>
<dbReference type="SUPFAM" id="SSF51182">
    <property type="entry name" value="RmlC-like cupins"/>
    <property type="match status" value="1"/>
</dbReference>
<evidence type="ECO:0000256" key="2">
    <source>
        <dbReference type="ARBA" id="ARBA00023125"/>
    </source>
</evidence>
<keyword evidence="2" id="KW-0238">DNA-binding</keyword>
<dbReference type="PATRIC" id="fig|1365251.3.peg.5344"/>
<dbReference type="InterPro" id="IPR011051">
    <property type="entry name" value="RmlC_Cupin_sf"/>
</dbReference>
<proteinExistence type="predicted"/>
<evidence type="ECO:0000256" key="1">
    <source>
        <dbReference type="ARBA" id="ARBA00023015"/>
    </source>
</evidence>
<dbReference type="AlphaFoldDB" id="A0A166ZQS7"/>
<evidence type="ECO:0000259" key="4">
    <source>
        <dbReference type="PROSITE" id="PS01124"/>
    </source>
</evidence>
<dbReference type="SMART" id="SM00342">
    <property type="entry name" value="HTH_ARAC"/>
    <property type="match status" value="1"/>
</dbReference>
<dbReference type="PANTHER" id="PTHR11019">
    <property type="entry name" value="HTH-TYPE TRANSCRIPTIONAL REGULATOR NIMR"/>
    <property type="match status" value="1"/>
</dbReference>
<dbReference type="Pfam" id="PF02311">
    <property type="entry name" value="AraC_binding"/>
    <property type="match status" value="1"/>
</dbReference>
<dbReference type="InterPro" id="IPR014710">
    <property type="entry name" value="RmlC-like_jellyroll"/>
</dbReference>
<evidence type="ECO:0000313" key="6">
    <source>
        <dbReference type="Proteomes" id="UP000076503"/>
    </source>
</evidence>
<dbReference type="PROSITE" id="PS00041">
    <property type="entry name" value="HTH_ARAC_FAMILY_1"/>
    <property type="match status" value="1"/>
</dbReference>
<dbReference type="SUPFAM" id="SSF46689">
    <property type="entry name" value="Homeodomain-like"/>
    <property type="match status" value="1"/>
</dbReference>
<dbReference type="InterPro" id="IPR018062">
    <property type="entry name" value="HTH_AraC-typ_CS"/>
</dbReference>
<dbReference type="Pfam" id="PF12833">
    <property type="entry name" value="HTH_18"/>
    <property type="match status" value="1"/>
</dbReference>
<gene>
    <name evidence="5" type="ORF">N476_06075</name>
</gene>
<dbReference type="GO" id="GO:0043565">
    <property type="term" value="F:sequence-specific DNA binding"/>
    <property type="evidence" value="ECO:0007669"/>
    <property type="project" value="InterPro"/>
</dbReference>
<dbReference type="OrthoDB" id="5949386at2"/>
<keyword evidence="3" id="KW-0804">Transcription</keyword>
<dbReference type="Gene3D" id="2.60.120.10">
    <property type="entry name" value="Jelly Rolls"/>
    <property type="match status" value="1"/>
</dbReference>
<dbReference type="Gene3D" id="1.10.10.60">
    <property type="entry name" value="Homeodomain-like"/>
    <property type="match status" value="1"/>
</dbReference>
<keyword evidence="1" id="KW-0805">Transcription regulation</keyword>
<dbReference type="PROSITE" id="PS01124">
    <property type="entry name" value="HTH_ARAC_FAMILY_2"/>
    <property type="match status" value="1"/>
</dbReference>
<name>A0A166ZQS7_9GAMM</name>
<dbReference type="InterPro" id="IPR009057">
    <property type="entry name" value="Homeodomain-like_sf"/>
</dbReference>
<dbReference type="InterPro" id="IPR003313">
    <property type="entry name" value="AraC-bd"/>
</dbReference>
<dbReference type="GO" id="GO:0003700">
    <property type="term" value="F:DNA-binding transcription factor activity"/>
    <property type="evidence" value="ECO:0007669"/>
    <property type="project" value="InterPro"/>
</dbReference>
<dbReference type="CDD" id="cd06124">
    <property type="entry name" value="cupin_NimR-like_N"/>
    <property type="match status" value="1"/>
</dbReference>
<accession>A0A166ZQS7</accession>